<proteinExistence type="predicted"/>
<organism evidence="2 3">
    <name type="scientific">Comamonas testosteroni</name>
    <name type="common">Pseudomonas testosteroni</name>
    <dbReference type="NCBI Taxonomy" id="285"/>
    <lineage>
        <taxon>Bacteria</taxon>
        <taxon>Pseudomonadati</taxon>
        <taxon>Pseudomonadota</taxon>
        <taxon>Betaproteobacteria</taxon>
        <taxon>Burkholderiales</taxon>
        <taxon>Comamonadaceae</taxon>
        <taxon>Comamonas</taxon>
    </lineage>
</organism>
<accession>A0A0L7MBG3</accession>
<keyword evidence="1" id="KW-0732">Signal</keyword>
<evidence type="ECO:0000313" key="2">
    <source>
        <dbReference type="EMBL" id="KOC19245.1"/>
    </source>
</evidence>
<dbReference type="InterPro" id="IPR044000">
    <property type="entry name" value="Phage_tube_2"/>
</dbReference>
<dbReference type="Proteomes" id="UP000037442">
    <property type="component" value="Unassembled WGS sequence"/>
</dbReference>
<dbReference type="AlphaFoldDB" id="A0A0L7MBG3"/>
<protein>
    <submittedName>
        <fullName evidence="2">Uncharacterized protein</fullName>
    </submittedName>
</protein>
<feature type="chain" id="PRO_5005573958" evidence="1">
    <location>
        <begin position="22"/>
        <end position="310"/>
    </location>
</feature>
<gene>
    <name evidence="2" type="ORF">GL58_18745</name>
</gene>
<name>A0A0L7MBG3_COMTE</name>
<sequence>MAKSMKKMLLLAAVQSVVGTAVVPTAAANAVLVRGFMPEPIAAEQVSRDLIRPYKGNSGKLTVGEHRKFSFEVELAGSGTAGTAPAWAPILMACGFSQTITAGTDVRYSPVSDGEPVMTMYGYVDGTLFKMEDARGTVSFELNPKGIPVMKFEFLGTYSPASEVAMPSGVDYTKFKQPVTVGKKNTPTLEIHGHAACTSAFSINWANQLAWRELINCAGASSPDRQPTGSITMEFPKVTTKDWGEIVRTSGGGPLNIVHGTTAGNIVELQMPFIQPGPFTLQDDASNVMMTLPFDVNPVVGNDELVVIVR</sequence>
<comment type="caution">
    <text evidence="2">The sequence shown here is derived from an EMBL/GenBank/DDBJ whole genome shotgun (WGS) entry which is preliminary data.</text>
</comment>
<dbReference type="PATRIC" id="fig|285.49.peg.3876"/>
<evidence type="ECO:0000313" key="3">
    <source>
        <dbReference type="Proteomes" id="UP000037442"/>
    </source>
</evidence>
<dbReference type="EMBL" id="JNVD01000030">
    <property type="protein sequence ID" value="KOC19245.1"/>
    <property type="molecule type" value="Genomic_DNA"/>
</dbReference>
<reference evidence="3" key="1">
    <citation type="submission" date="2014-06" db="EMBL/GenBank/DDBJ databases">
        <title>Draft genome sequence of C. testosteroni WDL7.</title>
        <authorList>
            <person name="Wu Y."/>
            <person name="Seshan H."/>
            <person name="Arumugam K."/>
        </authorList>
    </citation>
    <scope>NUCLEOTIDE SEQUENCE [LARGE SCALE GENOMIC DNA]</scope>
    <source>
        <strain evidence="3">WDL7</strain>
    </source>
</reference>
<feature type="signal peptide" evidence="1">
    <location>
        <begin position="1"/>
        <end position="21"/>
    </location>
</feature>
<dbReference type="Pfam" id="PF18906">
    <property type="entry name" value="Phage_tube_2"/>
    <property type="match status" value="1"/>
</dbReference>
<evidence type="ECO:0000256" key="1">
    <source>
        <dbReference type="SAM" id="SignalP"/>
    </source>
</evidence>